<accession>A0ABV2BWA0</accession>
<dbReference type="EMBL" id="JBEVCJ010000018">
    <property type="protein sequence ID" value="MET1256190.1"/>
    <property type="molecule type" value="Genomic_DNA"/>
</dbReference>
<evidence type="ECO:0000313" key="1">
    <source>
        <dbReference type="EMBL" id="MET1256190.1"/>
    </source>
</evidence>
<name>A0ABV2BWA0_9GAMM</name>
<protein>
    <submittedName>
        <fullName evidence="1">Uncharacterized protein</fullName>
    </submittedName>
</protein>
<sequence>MTQSIETFKGGPDLARCHELSASFDKYQLNFLYPKIKVEKIHAVELQFPIYQRGWFESQLTQYLQHRFVPVAEFFWDYYSATQSGFLGQLMLSVELKRTVLNQPILRLNQLGFYLLSEYEHHFNAPGYDNSGSYYGFNSQINHEDHALKFEPLSGYRLLAFKQHQFVFYTANIRPGKEGYQNRIYCLPIDKFYFLQFRFIYNVECHDPASLLWMNHSYLTESEILDSVHLFT</sequence>
<proteinExistence type="predicted"/>
<dbReference type="Proteomes" id="UP001548189">
    <property type="component" value="Unassembled WGS sequence"/>
</dbReference>
<comment type="caution">
    <text evidence="1">The sequence shown here is derived from an EMBL/GenBank/DDBJ whole genome shotgun (WGS) entry which is preliminary data.</text>
</comment>
<evidence type="ECO:0000313" key="2">
    <source>
        <dbReference type="Proteomes" id="UP001548189"/>
    </source>
</evidence>
<organism evidence="1 2">
    <name type="scientific">Aliikangiella maris</name>
    <dbReference type="NCBI Taxonomy" id="3162458"/>
    <lineage>
        <taxon>Bacteria</taxon>
        <taxon>Pseudomonadati</taxon>
        <taxon>Pseudomonadota</taxon>
        <taxon>Gammaproteobacteria</taxon>
        <taxon>Oceanospirillales</taxon>
        <taxon>Pleioneaceae</taxon>
        <taxon>Aliikangiella</taxon>
    </lineage>
</organism>
<reference evidence="1 2" key="1">
    <citation type="submission" date="2024-06" db="EMBL/GenBank/DDBJ databases">
        <authorList>
            <person name="Li F."/>
        </authorList>
    </citation>
    <scope>NUCLEOTIDE SEQUENCE [LARGE SCALE GENOMIC DNA]</scope>
    <source>
        <strain evidence="1 2">GXAS 311</strain>
    </source>
</reference>
<gene>
    <name evidence="1" type="ORF">ABVT43_13705</name>
</gene>
<keyword evidence="2" id="KW-1185">Reference proteome</keyword>